<gene>
    <name evidence="4" type="ORF">AADEFJLK_04352</name>
</gene>
<evidence type="ECO:0000313" key="4">
    <source>
        <dbReference type="EMBL" id="POZ49906.1"/>
    </source>
</evidence>
<comment type="caution">
    <text evidence="4">The sequence shown here is derived from an EMBL/GenBank/DDBJ whole genome shotgun (WGS) entry which is preliminary data.</text>
</comment>
<feature type="coiled-coil region" evidence="1">
    <location>
        <begin position="985"/>
        <end position="1012"/>
    </location>
</feature>
<proteinExistence type="predicted"/>
<organism evidence="4 5">
    <name type="scientific">Methylovulum psychrotolerans</name>
    <dbReference type="NCBI Taxonomy" id="1704499"/>
    <lineage>
        <taxon>Bacteria</taxon>
        <taxon>Pseudomonadati</taxon>
        <taxon>Pseudomonadota</taxon>
        <taxon>Gammaproteobacteria</taxon>
        <taxon>Methylococcales</taxon>
        <taxon>Methylococcaceae</taxon>
        <taxon>Methylovulum</taxon>
    </lineage>
</organism>
<dbReference type="InterPro" id="IPR013491">
    <property type="entry name" value="Tape_meas_N"/>
</dbReference>
<evidence type="ECO:0000313" key="5">
    <source>
        <dbReference type="Proteomes" id="UP000237423"/>
    </source>
</evidence>
<dbReference type="RefSeq" id="WP_103975768.1">
    <property type="nucleotide sequence ID" value="NZ_PGFZ01000020.1"/>
</dbReference>
<evidence type="ECO:0000259" key="3">
    <source>
        <dbReference type="Pfam" id="PF20155"/>
    </source>
</evidence>
<dbReference type="Pfam" id="PF20155">
    <property type="entry name" value="TMP_3"/>
    <property type="match status" value="1"/>
</dbReference>
<sequence>MATNLDLTLRLRANADGSLSVIPQTTRNINQLSAASDQASRSAANSQRSFSQLATQTLDLGGAARAAVAGFSAFAIFNAGKEIIGVADAVKLAESRIIASTKSTGDFVFANKALLDISMQTHTEMGANQQLFSRTNAAVEQMGGSIKNTLAFNDMLAKSLKLSGAAQSEANSVIRQTSQALASGVLRGDEFNSIMENGFVVAHALADGLGVSVGALRKMAEAGELTADKVFTALLSQAPKIDEEFSKIPVTVAGAFTNVETQFGQYVNATNNAHRATSNLASGIDTVAHNLPAILDVLVLVGEAATLNLASKGVGALQAFVVGQHQSRIASQLAAAAIAQQTAVEQAHTEALAINSQATLSNLQSQELSTQAARQAAAAQIALAESEINAAQATIASTSMMLGSTTAINNRVAAQIALAESEQRRTVLIAEQTALDTRQTAITAELTAAQTALATATADLAAMQEAQALTSQAGRDAMIASAQIAKSNTDAQLLAAEATQVSIIALRPQAAASLAAAEADIARAQATIAATAAAVQNSAVLHLRTQAEYELVFAEQERTAVTAEIAALDAQQAILSAEVTAAQTAQATAVRQLAAAQEANAVASAAQRASMMALLSPMNLLNVAFAGIMGYQIGSWMSGWTPIANTATAVVGGFARAFEDVSYWAAKTKAAFTDWGSLDALTEAHKKSTQAILDNVHSTFEYRQAQDAAIAITSNYKDIKLSTKSAEQIFNEEMRKSVDLLNLYEKTNHQAGLSTEEFTKHLGDLRDAYDRAMPAQDAYLKKMAEIQKATDKANLSPLEFDKKQINDDPRFSTESAKDKLDAGIAKAKANLDAARESLKTYKRDLSELPDIAGSATKSALLDEEKLKREQQALESYNSTVAKLNNEYNQAVSNNANLIAATEAQNQAEERRKAADAAASEAKKADKKDEKEGIKLLEAAHKSAYEVQIKGIEQVAQAQLALNALNAKQLEFDYQQNNIGLQSYLAEREKLIRQATETEVAALEKQKQAAMAAVHTFQPTEFKIDGQENTALFESLLDKFDNDLQKAKAAYMQAHSDLTVIPREQIRTSKEVVDINDKINQVYRNQEVALTDLNRTAITETQAYTRTIDELNVKYLEVTGSARAAFLARQELDSRDGLKRANADKTKPDTAMVGLINKTNNAALLKRDTEAAITYQEKLNEINRSTRDIGLTSTQSFDLINQGIGGLSNAFDSFIKSLHSANDAIADNALAAKKAALDSSLEQSERDNLAKAYAQKSISLEREKTLAGLTGIRQLTGATANMFGENTAARQAFSKVEQGLAAVELVLQAQKLFGIGAVAAAETASIIPSVTASTVKGEAKAAEAVATQATAGPYIGFVLMAAMAAAMAAIGFATGALGSSIAQPPASSPDTGTVLGDSTAQSESIGNIVSTLKDIHASEYPELRGINTGITDLQAALSGTITTLFQAGGLDTSNVGLNLGKKSVTGIGDFFSPKILTLFEPQNFTKLLDAVSGIALIDAIFSGGYTSVVERGIQTTSQTFSQIIDGAMLKAQQYNVIKIRSWDLFSDSTSYETAFNSLNSRVERSLTAVYSSAGQVAISLAQNLGGNLEQQVRDYVMPPLKIDLTGLSGDDAAKKLNAVLSTALDTMATDVFGSVVGKYQHLGEGMLETASRIVAEVAVVQQSLSTSGMSMAGDAVAISDALVQAAGGLQDFQTNFSDYYDKFFSDAEKQSSRQANLTAQLQGVFLGLPDTRAGYRALVEALDLSNAKDRERYTLLLQLSSAADSYYSSLESSLKTYQDAVKTAYDTASSLLQQQVTTYQGFVDSLKSFEKTLVNNKAAPADQYATAKADFYALRKTLATGTDAQKETALGQLQNVTQTYLDASKNYNASGLGYIKDFADAQALLTQQIGYSQGKADVAKSQLDALTSQLTALGVLNKSVLTVKDAVDALAIAMTDWQKAKAAQEQVAADNANKAAFLGQESARRATYDTPIAKKAAAYGAAAQQQENRLGWSDNASRSAFSAEAIIKANSGAVVGGETYQSSSRQSGQVIAGLRDSNFASVRAQFGDIGHLLEGILGGVLPDVFVKIAGGGGNGTESYTFNSQTRTLNSDDIDPLVRMFAKDAVSYLADGLDNKAWADQVKAVSFSSIAGGFNSLSTLMDHLKHPYTAKTYDPLKKYAMGGVSHTAAIFGEAGPEAAVPLPDGRSIPVTLFNQQPATVSVSVGMPDWIQALVNGPGPSGADVNQDLDTLAELKAAVAELRKLGDLLIEQNKHAAANVRTDQAGFLKVAEKLEKQVEAIERGNRAKRVETMK</sequence>
<protein>
    <recommendedName>
        <fullName evidence="3">Tape measure protein N-terminal domain-containing protein</fullName>
    </recommendedName>
</protein>
<reference evidence="4 5" key="1">
    <citation type="submission" date="2017-11" db="EMBL/GenBank/DDBJ databases">
        <title>Draft Genome Sequence of Methylobacter psychrotolerans Sph1T, an Obligate Methanotroph from Low-Temperature Environments.</title>
        <authorList>
            <person name="Oshkin I.Y."/>
            <person name="Miroshnikov K."/>
            <person name="Belova S.E."/>
            <person name="Korzhenkov A."/>
            <person name="Toshchakov S.V."/>
            <person name="Dedysh S.N."/>
        </authorList>
    </citation>
    <scope>NUCLEOTIDE SEQUENCE [LARGE SCALE GENOMIC DNA]</scope>
    <source>
        <strain evidence="4 5">Sph1</strain>
    </source>
</reference>
<feature type="region of interest" description="Disordered" evidence="2">
    <location>
        <begin position="903"/>
        <end position="928"/>
    </location>
</feature>
<feature type="coiled-coil region" evidence="1">
    <location>
        <begin position="514"/>
        <end position="571"/>
    </location>
</feature>
<dbReference type="NCBIfam" id="TIGR02675">
    <property type="entry name" value="tape_meas_nterm"/>
    <property type="match status" value="1"/>
</dbReference>
<accession>A0A2S5CGI0</accession>
<evidence type="ECO:0000256" key="2">
    <source>
        <dbReference type="SAM" id="MobiDB-lite"/>
    </source>
</evidence>
<keyword evidence="1" id="KW-0175">Coiled coil</keyword>
<feature type="compositionally biased region" description="Basic and acidic residues" evidence="2">
    <location>
        <begin position="907"/>
        <end position="928"/>
    </location>
</feature>
<feature type="coiled-coil region" evidence="1">
    <location>
        <begin position="2222"/>
        <end position="2288"/>
    </location>
</feature>
<dbReference type="Proteomes" id="UP000237423">
    <property type="component" value="Unassembled WGS sequence"/>
</dbReference>
<evidence type="ECO:0000256" key="1">
    <source>
        <dbReference type="SAM" id="Coils"/>
    </source>
</evidence>
<name>A0A2S5CGI0_9GAMM</name>
<feature type="domain" description="Tape measure protein N-terminal" evidence="3">
    <location>
        <begin position="81"/>
        <end position="271"/>
    </location>
</feature>
<dbReference type="EMBL" id="PGFZ01000020">
    <property type="protein sequence ID" value="POZ49906.1"/>
    <property type="molecule type" value="Genomic_DNA"/>
</dbReference>